<dbReference type="Pfam" id="PF22725">
    <property type="entry name" value="GFO_IDH_MocA_C3"/>
    <property type="match status" value="1"/>
</dbReference>
<evidence type="ECO:0000313" key="5">
    <source>
        <dbReference type="EMBL" id="TYC10352.1"/>
    </source>
</evidence>
<evidence type="ECO:0000313" key="6">
    <source>
        <dbReference type="Proteomes" id="UP000322634"/>
    </source>
</evidence>
<protein>
    <submittedName>
        <fullName evidence="5">Oxidoreductase</fullName>
    </submittedName>
</protein>
<accession>A0A5D0TYG7</accession>
<organism evidence="5 6">
    <name type="scientific">Actinomadura syzygii</name>
    <dbReference type="NCBI Taxonomy" id="1427538"/>
    <lineage>
        <taxon>Bacteria</taxon>
        <taxon>Bacillati</taxon>
        <taxon>Actinomycetota</taxon>
        <taxon>Actinomycetes</taxon>
        <taxon>Streptosporangiales</taxon>
        <taxon>Thermomonosporaceae</taxon>
        <taxon>Actinomadura</taxon>
    </lineage>
</organism>
<dbReference type="OrthoDB" id="256869at2"/>
<dbReference type="InterPro" id="IPR055170">
    <property type="entry name" value="GFO_IDH_MocA-like_dom"/>
</dbReference>
<feature type="domain" description="Gfo/Idh/MocA-like oxidoreductase N-terminal" evidence="3">
    <location>
        <begin position="8"/>
        <end position="125"/>
    </location>
</feature>
<dbReference type="EMBL" id="VSFF01000012">
    <property type="protein sequence ID" value="TYC10352.1"/>
    <property type="molecule type" value="Genomic_DNA"/>
</dbReference>
<dbReference type="Gene3D" id="3.40.50.720">
    <property type="entry name" value="NAD(P)-binding Rossmann-like Domain"/>
    <property type="match status" value="1"/>
</dbReference>
<evidence type="ECO:0000259" key="4">
    <source>
        <dbReference type="Pfam" id="PF22725"/>
    </source>
</evidence>
<dbReference type="PANTHER" id="PTHR42840:SF3">
    <property type="entry name" value="BINDING ROSSMANN FOLD OXIDOREDUCTASE, PUTATIVE (AFU_ORTHOLOGUE AFUA_2G10240)-RELATED"/>
    <property type="match status" value="1"/>
</dbReference>
<dbReference type="InterPro" id="IPR000683">
    <property type="entry name" value="Gfo/Idh/MocA-like_OxRdtase_N"/>
</dbReference>
<evidence type="ECO:0000256" key="2">
    <source>
        <dbReference type="ARBA" id="ARBA00023002"/>
    </source>
</evidence>
<dbReference type="GO" id="GO:0016491">
    <property type="term" value="F:oxidoreductase activity"/>
    <property type="evidence" value="ECO:0007669"/>
    <property type="project" value="UniProtKB-KW"/>
</dbReference>
<dbReference type="InterPro" id="IPR036291">
    <property type="entry name" value="NAD(P)-bd_dom_sf"/>
</dbReference>
<dbReference type="AlphaFoldDB" id="A0A5D0TYG7"/>
<comment type="caution">
    <text evidence="5">The sequence shown here is derived from an EMBL/GenBank/DDBJ whole genome shotgun (WGS) entry which is preliminary data.</text>
</comment>
<sequence length="320" mass="33920">MSDLPVPFRLALVGAGRMGRQHLAALATSRTVEITDIVEPEPATRRALPGDGRRVHASLSDLLAHRLPDGIVVAAPTDEHAGLTRTAVAAGVPVLCEKPAGRSAREVDELAAFAAAHRVPVQVGYWRRHLPVLAALRERMRTAALGSIYLVTAAQWDGEPPAAVFRATSGGIHLDMGVHEFDQIRWLTGEEVVDVHAAVAGHVEDPAAATAGDVDGAVVTLRLSGGTLGTVSLGRYFPGGDMVRAEVFGSRGYERHDLLDPVDPGRVFHDALRRQADAFADLVRTGRRSGASLLDAARAVEIAERAAAAARTARPLTANR</sequence>
<name>A0A5D0TYG7_9ACTN</name>
<dbReference type="GO" id="GO:0000166">
    <property type="term" value="F:nucleotide binding"/>
    <property type="evidence" value="ECO:0007669"/>
    <property type="project" value="InterPro"/>
</dbReference>
<keyword evidence="2" id="KW-0560">Oxidoreductase</keyword>
<evidence type="ECO:0000256" key="1">
    <source>
        <dbReference type="ARBA" id="ARBA00010928"/>
    </source>
</evidence>
<dbReference type="Pfam" id="PF01408">
    <property type="entry name" value="GFO_IDH_MocA"/>
    <property type="match status" value="1"/>
</dbReference>
<dbReference type="RefSeq" id="WP_148353605.1">
    <property type="nucleotide sequence ID" value="NZ_JBHSBF010000006.1"/>
</dbReference>
<keyword evidence="6" id="KW-1185">Reference proteome</keyword>
<dbReference type="Proteomes" id="UP000322634">
    <property type="component" value="Unassembled WGS sequence"/>
</dbReference>
<comment type="similarity">
    <text evidence="1">Belongs to the Gfo/Idh/MocA family.</text>
</comment>
<dbReference type="SUPFAM" id="SSF51735">
    <property type="entry name" value="NAD(P)-binding Rossmann-fold domains"/>
    <property type="match status" value="1"/>
</dbReference>
<feature type="domain" description="GFO/IDH/MocA-like oxidoreductase" evidence="4">
    <location>
        <begin position="134"/>
        <end position="252"/>
    </location>
</feature>
<proteinExistence type="inferred from homology"/>
<reference evidence="5 6" key="1">
    <citation type="submission" date="2019-08" db="EMBL/GenBank/DDBJ databases">
        <title>Actinomadura sp. nov. CYP1-5 isolated from mountain soil.</title>
        <authorList>
            <person name="Songsumanus A."/>
            <person name="Kuncharoen N."/>
            <person name="Kudo T."/>
            <person name="Yuki M."/>
            <person name="Igarashi Y."/>
            <person name="Tanasupawat S."/>
        </authorList>
    </citation>
    <scope>NUCLEOTIDE SEQUENCE [LARGE SCALE GENOMIC DNA]</scope>
    <source>
        <strain evidence="5 6">GKU157</strain>
    </source>
</reference>
<dbReference type="Gene3D" id="3.30.360.10">
    <property type="entry name" value="Dihydrodipicolinate Reductase, domain 2"/>
    <property type="match status" value="1"/>
</dbReference>
<dbReference type="SUPFAM" id="SSF55347">
    <property type="entry name" value="Glyceraldehyde-3-phosphate dehydrogenase-like, C-terminal domain"/>
    <property type="match status" value="1"/>
</dbReference>
<evidence type="ECO:0000259" key="3">
    <source>
        <dbReference type="Pfam" id="PF01408"/>
    </source>
</evidence>
<dbReference type="PANTHER" id="PTHR42840">
    <property type="entry name" value="NAD(P)-BINDING ROSSMANN-FOLD SUPERFAMILY PROTEIN-RELATED"/>
    <property type="match status" value="1"/>
</dbReference>
<gene>
    <name evidence="5" type="ORF">FXF65_31040</name>
</gene>